<feature type="compositionally biased region" description="Polar residues" evidence="1">
    <location>
        <begin position="85"/>
        <end position="96"/>
    </location>
</feature>
<organism evidence="2 3">
    <name type="scientific">Chaetomidium leptoderma</name>
    <dbReference type="NCBI Taxonomy" id="669021"/>
    <lineage>
        <taxon>Eukaryota</taxon>
        <taxon>Fungi</taxon>
        <taxon>Dikarya</taxon>
        <taxon>Ascomycota</taxon>
        <taxon>Pezizomycotina</taxon>
        <taxon>Sordariomycetes</taxon>
        <taxon>Sordariomycetidae</taxon>
        <taxon>Sordariales</taxon>
        <taxon>Chaetomiaceae</taxon>
        <taxon>Chaetomidium</taxon>
    </lineage>
</organism>
<name>A0AAN6VJT3_9PEZI</name>
<protein>
    <submittedName>
        <fullName evidence="2">Universal stress protein</fullName>
    </submittedName>
</protein>
<gene>
    <name evidence="2" type="ORF">C8A00DRAFT_15864</name>
</gene>
<keyword evidence="3" id="KW-1185">Reference proteome</keyword>
<feature type="region of interest" description="Disordered" evidence="1">
    <location>
        <begin position="1"/>
        <end position="140"/>
    </location>
</feature>
<sequence length="140" mass="14642">MAKTANNVSRLTSSSPAAKSPDSDVSPGTKVPAVPADYFSTADGANGHSKPNRASPPFVAGSTDASTSTLTSISEECHLECQLGNPRQSSNDSSRPSVGHRKSSTASVTFRPPRNPSLPQGNPRNTTNRRLRDASPSPVR</sequence>
<reference evidence="2" key="2">
    <citation type="submission" date="2023-05" db="EMBL/GenBank/DDBJ databases">
        <authorList>
            <consortium name="Lawrence Berkeley National Laboratory"/>
            <person name="Steindorff A."/>
            <person name="Hensen N."/>
            <person name="Bonometti L."/>
            <person name="Westerberg I."/>
            <person name="Brannstrom I.O."/>
            <person name="Guillou S."/>
            <person name="Cros-Aarteil S."/>
            <person name="Calhoun S."/>
            <person name="Haridas S."/>
            <person name="Kuo A."/>
            <person name="Mondo S."/>
            <person name="Pangilinan J."/>
            <person name="Riley R."/>
            <person name="Labutti K."/>
            <person name="Andreopoulos B."/>
            <person name="Lipzen A."/>
            <person name="Chen C."/>
            <person name="Yanf M."/>
            <person name="Daum C."/>
            <person name="Ng V."/>
            <person name="Clum A."/>
            <person name="Ohm R."/>
            <person name="Martin F."/>
            <person name="Silar P."/>
            <person name="Natvig D."/>
            <person name="Lalanne C."/>
            <person name="Gautier V."/>
            <person name="Ament-Velasquez S.L."/>
            <person name="Kruys A."/>
            <person name="Hutchinson M.I."/>
            <person name="Powell A.J."/>
            <person name="Barry K."/>
            <person name="Miller A.N."/>
            <person name="Grigoriev I.V."/>
            <person name="Debuchy R."/>
            <person name="Gladieux P."/>
            <person name="Thoren M.H."/>
            <person name="Johannesson H."/>
        </authorList>
    </citation>
    <scope>NUCLEOTIDE SEQUENCE</scope>
    <source>
        <strain evidence="2">CBS 538.74</strain>
    </source>
</reference>
<dbReference type="AlphaFoldDB" id="A0AAN6VJT3"/>
<dbReference type="Proteomes" id="UP001302745">
    <property type="component" value="Unassembled WGS sequence"/>
</dbReference>
<feature type="compositionally biased region" description="Polar residues" evidence="1">
    <location>
        <begin position="117"/>
        <end position="128"/>
    </location>
</feature>
<proteinExistence type="predicted"/>
<evidence type="ECO:0000313" key="3">
    <source>
        <dbReference type="Proteomes" id="UP001302745"/>
    </source>
</evidence>
<reference evidence="2" key="1">
    <citation type="journal article" date="2023" name="Mol. Phylogenet. Evol.">
        <title>Genome-scale phylogeny and comparative genomics of the fungal order Sordariales.</title>
        <authorList>
            <person name="Hensen N."/>
            <person name="Bonometti L."/>
            <person name="Westerberg I."/>
            <person name="Brannstrom I.O."/>
            <person name="Guillou S."/>
            <person name="Cros-Aarteil S."/>
            <person name="Calhoun S."/>
            <person name="Haridas S."/>
            <person name="Kuo A."/>
            <person name="Mondo S."/>
            <person name="Pangilinan J."/>
            <person name="Riley R."/>
            <person name="LaButti K."/>
            <person name="Andreopoulos B."/>
            <person name="Lipzen A."/>
            <person name="Chen C."/>
            <person name="Yan M."/>
            <person name="Daum C."/>
            <person name="Ng V."/>
            <person name="Clum A."/>
            <person name="Steindorff A."/>
            <person name="Ohm R.A."/>
            <person name="Martin F."/>
            <person name="Silar P."/>
            <person name="Natvig D.O."/>
            <person name="Lalanne C."/>
            <person name="Gautier V."/>
            <person name="Ament-Velasquez S.L."/>
            <person name="Kruys A."/>
            <person name="Hutchinson M.I."/>
            <person name="Powell A.J."/>
            <person name="Barry K."/>
            <person name="Miller A.N."/>
            <person name="Grigoriev I.V."/>
            <person name="Debuchy R."/>
            <person name="Gladieux P."/>
            <person name="Hiltunen Thoren M."/>
            <person name="Johannesson H."/>
        </authorList>
    </citation>
    <scope>NUCLEOTIDE SEQUENCE</scope>
    <source>
        <strain evidence="2">CBS 538.74</strain>
    </source>
</reference>
<comment type="caution">
    <text evidence="2">The sequence shown here is derived from an EMBL/GenBank/DDBJ whole genome shotgun (WGS) entry which is preliminary data.</text>
</comment>
<feature type="compositionally biased region" description="Polar residues" evidence="1">
    <location>
        <begin position="63"/>
        <end position="74"/>
    </location>
</feature>
<dbReference type="EMBL" id="MU856959">
    <property type="protein sequence ID" value="KAK4152867.1"/>
    <property type="molecule type" value="Genomic_DNA"/>
</dbReference>
<feature type="compositionally biased region" description="Polar residues" evidence="1">
    <location>
        <begin position="1"/>
        <end position="12"/>
    </location>
</feature>
<feature type="compositionally biased region" description="Low complexity" evidence="1">
    <location>
        <begin position="13"/>
        <end position="27"/>
    </location>
</feature>
<accession>A0AAN6VJT3</accession>
<evidence type="ECO:0000256" key="1">
    <source>
        <dbReference type="SAM" id="MobiDB-lite"/>
    </source>
</evidence>
<evidence type="ECO:0000313" key="2">
    <source>
        <dbReference type="EMBL" id="KAK4152867.1"/>
    </source>
</evidence>